<comment type="cofactor">
    <cofactor evidence="1">
        <name>pyridoxal 5'-phosphate</name>
        <dbReference type="ChEBI" id="CHEBI:597326"/>
    </cofactor>
</comment>
<dbReference type="Gene3D" id="3.40.640.10">
    <property type="entry name" value="Type I PLP-dependent aspartate aminotransferase-like (Major domain)"/>
    <property type="match status" value="1"/>
</dbReference>
<dbReference type="SUPFAM" id="SSF53383">
    <property type="entry name" value="PLP-dependent transferases"/>
    <property type="match status" value="1"/>
</dbReference>
<dbReference type="Pfam" id="PF00282">
    <property type="entry name" value="Pyridoxal_deC"/>
    <property type="match status" value="1"/>
</dbReference>
<keyword evidence="2" id="KW-0663">Pyridoxal phosphate</keyword>
<dbReference type="PANTHER" id="PTHR42735:SF6">
    <property type="entry name" value="SPHINGOSINE-1-PHOSPHATE LYASE 1"/>
    <property type="match status" value="1"/>
</dbReference>
<dbReference type="Proteomes" id="UP000636755">
    <property type="component" value="Unassembled WGS sequence"/>
</dbReference>
<keyword evidence="3" id="KW-0456">Lyase</keyword>
<protein>
    <recommendedName>
        <fullName evidence="6">Glutamate decarboxylase</fullName>
    </recommendedName>
</protein>
<evidence type="ECO:0008006" key="6">
    <source>
        <dbReference type="Google" id="ProtNLM"/>
    </source>
</evidence>
<proteinExistence type="predicted"/>
<gene>
    <name evidence="4" type="ORF">H8R91_00570</name>
</gene>
<dbReference type="PANTHER" id="PTHR42735">
    <property type="match status" value="1"/>
</dbReference>
<dbReference type="InterPro" id="IPR015421">
    <property type="entry name" value="PyrdxlP-dep_Trfase_major"/>
</dbReference>
<dbReference type="InterPro" id="IPR015424">
    <property type="entry name" value="PyrdxlP-dep_Trfase"/>
</dbReference>
<dbReference type="RefSeq" id="WP_186934464.1">
    <property type="nucleotide sequence ID" value="NZ_JACOPS010000001.1"/>
</dbReference>
<keyword evidence="5" id="KW-1185">Reference proteome</keyword>
<evidence type="ECO:0000313" key="5">
    <source>
        <dbReference type="Proteomes" id="UP000636755"/>
    </source>
</evidence>
<dbReference type="InterPro" id="IPR002129">
    <property type="entry name" value="PyrdxlP-dep_de-COase"/>
</dbReference>
<evidence type="ECO:0000256" key="1">
    <source>
        <dbReference type="ARBA" id="ARBA00001933"/>
    </source>
</evidence>
<evidence type="ECO:0000256" key="3">
    <source>
        <dbReference type="ARBA" id="ARBA00023239"/>
    </source>
</evidence>
<sequence>MKYKVLIISNNAKIEMDNTVDIEYIVLNSPSKRILEETILKTDFDCIIPLQAINKGNNTYNILKVLDSYGLKYFGNNYLKYLLVNEKPAFIMQTELRLPSEIWTKYNYYKNIQSLSKTDFPIFIESDSEVNYLLNSINELNKIIDTLFSDKIDELIVYKNYSFVKLFDTVLIGNIPNFIFASSDSTADELAYLKEISIKLFSKYKFKDFAGFKFAKRGDQYFLLSINSDKLTNKEITNVMHLNYRLDTKDIINLYILVSSFKNCIDSNIICELSKKLSHNIVLLILPLKIKQKCGIDFDYNDICNDLKYSFLNSDDSNKYEFIKMIEEHIENTPKCKINSYCLGDIDFDYDMYLSSYEEIPQAPRNPNDVLRESLQILNGQIRWNSPLSFYNICPPTMMNTVAASTITNIYNPNGMIDRTSAGYLKMEKQIIRQLSNLLDIDSSKSAGVFTSGGKICITYAVKCGLNRCQREFKSKKSPIVITSCANHFSIEDVCYQLGIEDCIRIPLTASQEMDYGEFEKCISTCIENNIPIACVIVSGGNTMHSAVENINTVNSIITSYVKKYNLSDSPYIYYDMVVCWPWLFFKSYNFHINPLKLESSLKNRIKHISDILINAKLADGFGFDFHKGGFSPYATSLFIAKNGNELFSINSKNGEIRKDSCYHTFTNSRCTTGIISAWNVLQSVGISGFQAYIANMLKVAETLSDTFEKEKIIVLRKYDTYGFATLIWLQSPELRCYKFSDIINSEDLLNENNEYIYQFTEYLKRNGAVNICVRYLPKYNFEGNIITIISLLPMTMNINGKVAGKIAKEILKIKEEFDKEYIKGSNFNFKSAPDNVPR</sequence>
<evidence type="ECO:0000256" key="2">
    <source>
        <dbReference type="ARBA" id="ARBA00022898"/>
    </source>
</evidence>
<dbReference type="EMBL" id="JACOPS010000001">
    <property type="protein sequence ID" value="MBC5727038.1"/>
    <property type="molecule type" value="Genomic_DNA"/>
</dbReference>
<name>A0ABR7HHP8_9FIRM</name>
<comment type="caution">
    <text evidence="4">The sequence shown here is derived from an EMBL/GenBank/DDBJ whole genome shotgun (WGS) entry which is preliminary data.</text>
</comment>
<accession>A0ABR7HHP8</accession>
<evidence type="ECO:0000313" key="4">
    <source>
        <dbReference type="EMBL" id="MBC5727038.1"/>
    </source>
</evidence>
<reference evidence="4 5" key="1">
    <citation type="submission" date="2020-08" db="EMBL/GenBank/DDBJ databases">
        <title>Genome public.</title>
        <authorList>
            <person name="Liu C."/>
            <person name="Sun Q."/>
        </authorList>
    </citation>
    <scope>NUCLEOTIDE SEQUENCE [LARGE SCALE GENOMIC DNA]</scope>
    <source>
        <strain evidence="4 5">NSJ-71</strain>
    </source>
</reference>
<dbReference type="InterPro" id="IPR050477">
    <property type="entry name" value="GrpII_AminoAcid_Decarb"/>
</dbReference>
<organism evidence="4 5">
    <name type="scientific">Ruminococcus intestinalis</name>
    <dbReference type="NCBI Taxonomy" id="2763066"/>
    <lineage>
        <taxon>Bacteria</taxon>
        <taxon>Bacillati</taxon>
        <taxon>Bacillota</taxon>
        <taxon>Clostridia</taxon>
        <taxon>Eubacteriales</taxon>
        <taxon>Oscillospiraceae</taxon>
        <taxon>Ruminococcus</taxon>
    </lineage>
</organism>